<proteinExistence type="inferred from homology"/>
<dbReference type="InParanoid" id="A0A6J2XAB3"/>
<dbReference type="GO" id="GO:0019321">
    <property type="term" value="P:pentose metabolic process"/>
    <property type="evidence" value="ECO:0007669"/>
    <property type="project" value="TreeGrafter"/>
</dbReference>
<dbReference type="NCBIfam" id="TIGR01315">
    <property type="entry name" value="5C_CHO_kinase"/>
    <property type="match status" value="1"/>
</dbReference>
<dbReference type="Pfam" id="PF00370">
    <property type="entry name" value="FGGY_N"/>
    <property type="match status" value="1"/>
</dbReference>
<dbReference type="InterPro" id="IPR043129">
    <property type="entry name" value="ATPase_NBD"/>
</dbReference>
<dbReference type="GO" id="GO:0019150">
    <property type="term" value="F:D-ribulokinase activity"/>
    <property type="evidence" value="ECO:0007669"/>
    <property type="project" value="TreeGrafter"/>
</dbReference>
<gene>
    <name evidence="8" type="primary">LOC115876209</name>
</gene>
<dbReference type="GO" id="GO:0005737">
    <property type="term" value="C:cytoplasm"/>
    <property type="evidence" value="ECO:0007669"/>
    <property type="project" value="TreeGrafter"/>
</dbReference>
<dbReference type="Gene3D" id="3.30.420.40">
    <property type="match status" value="1"/>
</dbReference>
<dbReference type="PANTHER" id="PTHR43435">
    <property type="entry name" value="RIBULOKINASE"/>
    <property type="match status" value="1"/>
</dbReference>
<dbReference type="InterPro" id="IPR006003">
    <property type="entry name" value="FGGY_RbtK-like"/>
</dbReference>
<sequence>MNCILRARIICFKTFLTKLNRQTRYNYSNKDRKNVPDKTIISADKSNIKAPNSSNKETKKVLDKTIVSADKSDNKGPNISNKETKKSSSDKTVVSAHNSDIKGPFFIAAHASTGFCRAGLVNDEGILAKIALEPCTLYHSGVFYEVSSDQVWSCLVDCIKKLSEGVNKNDIKAICFTARPALVCVDNEGKPVTASVSRDPSRNVILHYDQRSMQEVEKINKTRHNLLQYFGERALPELQESKIMWLKNNLEKDCWKKVGSFFELTDFLTWKATGSQTRSSSILTSNWSYEVAVNGVEGWNRDFFKEIGLEELENDDWKKIDLPPLKISALISGTPCMFDKQIGSTIQAAGLPVGEGLSASAAEEIGLPKGLPIATSMLDQYAGYLGLLGIHVDGVNNDITKRLCIIMGDVGSSHFILSPNPVFVKGVWGPFKDVVLPNMWLNQAGQPTSQGLIQHIIDNHPSSTEIRKKSRMHIQKYLNKLLKVKAQQRNLKCRSYLTRDLHILPDFNGNRSPLADPLIRGMVTGLSMYPKQEDLAILYLATLQALTYSTKNIINTLTHYGHEIKSIFVSGTMGKNSLFSILQADVCRVPMVSPDQPNNNLIGAAILGAVASGHYRTFNEATTAMGGKGKIYKPDEHKELIDYHNRKFEVFLKLYEHQLQYRSIMSGSDITKEKMQIK</sequence>
<evidence type="ECO:0000259" key="6">
    <source>
        <dbReference type="Pfam" id="PF02782"/>
    </source>
</evidence>
<organism evidence="7 8">
    <name type="scientific">Sitophilus oryzae</name>
    <name type="common">Rice weevil</name>
    <name type="synonym">Curculio oryzae</name>
    <dbReference type="NCBI Taxonomy" id="7048"/>
    <lineage>
        <taxon>Eukaryota</taxon>
        <taxon>Metazoa</taxon>
        <taxon>Ecdysozoa</taxon>
        <taxon>Arthropoda</taxon>
        <taxon>Hexapoda</taxon>
        <taxon>Insecta</taxon>
        <taxon>Pterygota</taxon>
        <taxon>Neoptera</taxon>
        <taxon>Endopterygota</taxon>
        <taxon>Coleoptera</taxon>
        <taxon>Polyphaga</taxon>
        <taxon>Cucujiformia</taxon>
        <taxon>Curculionidae</taxon>
        <taxon>Dryophthorinae</taxon>
        <taxon>Sitophilus</taxon>
    </lineage>
</organism>
<accession>A0A6J2XAB3</accession>
<evidence type="ECO:0000313" key="8">
    <source>
        <dbReference type="RefSeq" id="XP_030747769.1"/>
    </source>
</evidence>
<dbReference type="Pfam" id="PF02782">
    <property type="entry name" value="FGGY_C"/>
    <property type="match status" value="1"/>
</dbReference>
<keyword evidence="2" id="KW-0808">Transferase</keyword>
<evidence type="ECO:0000259" key="5">
    <source>
        <dbReference type="Pfam" id="PF00370"/>
    </source>
</evidence>
<dbReference type="RefSeq" id="XP_030747769.1">
    <property type="nucleotide sequence ID" value="XM_030891909.1"/>
</dbReference>
<dbReference type="CDD" id="cd07782">
    <property type="entry name" value="ASKHA_NBD_FGGY_D-RBK"/>
    <property type="match status" value="1"/>
</dbReference>
<dbReference type="SUPFAM" id="SSF53067">
    <property type="entry name" value="Actin-like ATPase domain"/>
    <property type="match status" value="2"/>
</dbReference>
<feature type="region of interest" description="Disordered" evidence="4">
    <location>
        <begin position="38"/>
        <end position="92"/>
    </location>
</feature>
<keyword evidence="7" id="KW-1185">Reference proteome</keyword>
<name>A0A6J2XAB3_SITOR</name>
<dbReference type="OrthoDB" id="203824at2759"/>
<dbReference type="AlphaFoldDB" id="A0A6J2XAB3"/>
<dbReference type="InterPro" id="IPR018484">
    <property type="entry name" value="FGGY_N"/>
</dbReference>
<feature type="domain" description="Carbohydrate kinase FGGY N-terminal" evidence="5">
    <location>
        <begin position="113"/>
        <end position="279"/>
    </location>
</feature>
<evidence type="ECO:0000256" key="3">
    <source>
        <dbReference type="ARBA" id="ARBA00022777"/>
    </source>
</evidence>
<dbReference type="InterPro" id="IPR018485">
    <property type="entry name" value="FGGY_C"/>
</dbReference>
<evidence type="ECO:0000256" key="4">
    <source>
        <dbReference type="SAM" id="MobiDB-lite"/>
    </source>
</evidence>
<comment type="similarity">
    <text evidence="1">Belongs to the FGGY kinase family.</text>
</comment>
<dbReference type="KEGG" id="soy:115876209"/>
<evidence type="ECO:0000313" key="7">
    <source>
        <dbReference type="Proteomes" id="UP000504635"/>
    </source>
</evidence>
<dbReference type="GeneID" id="115876209"/>
<dbReference type="PANTHER" id="PTHR43435:SF4">
    <property type="entry name" value="FGGY CARBOHYDRATE KINASE DOMAIN-CONTAINING PROTEIN"/>
    <property type="match status" value="1"/>
</dbReference>
<reference evidence="8" key="1">
    <citation type="submission" date="2025-08" db="UniProtKB">
        <authorList>
            <consortium name="RefSeq"/>
        </authorList>
    </citation>
    <scope>IDENTIFICATION</scope>
    <source>
        <tissue evidence="8">Gonads</tissue>
    </source>
</reference>
<evidence type="ECO:0000256" key="2">
    <source>
        <dbReference type="ARBA" id="ARBA00022679"/>
    </source>
</evidence>
<feature type="domain" description="Carbohydrate kinase FGGY C-terminal" evidence="6">
    <location>
        <begin position="411"/>
        <end position="611"/>
    </location>
</feature>
<dbReference type="Proteomes" id="UP000504635">
    <property type="component" value="Unplaced"/>
</dbReference>
<keyword evidence="3" id="KW-0418">Kinase</keyword>
<evidence type="ECO:0000256" key="1">
    <source>
        <dbReference type="ARBA" id="ARBA00009156"/>
    </source>
</evidence>
<dbReference type="Gene3D" id="1.20.58.2240">
    <property type="match status" value="1"/>
</dbReference>
<protein>
    <submittedName>
        <fullName evidence="8">FGGY carbohydrate kinase domain-containing protein-like isoform X1</fullName>
    </submittedName>
</protein>